<evidence type="ECO:0000256" key="2">
    <source>
        <dbReference type="ARBA" id="ARBA00006666"/>
    </source>
</evidence>
<evidence type="ECO:0000256" key="12">
    <source>
        <dbReference type="ARBA" id="ARBA00023303"/>
    </source>
</evidence>
<feature type="transmembrane region" description="Helical" evidence="17">
    <location>
        <begin position="202"/>
        <end position="219"/>
    </location>
</feature>
<dbReference type="InterPro" id="IPR005408">
    <property type="entry name" value="2pore_dom_K_chnl_TWIK"/>
</dbReference>
<evidence type="ECO:0000256" key="1">
    <source>
        <dbReference type="ARBA" id="ARBA00004141"/>
    </source>
</evidence>
<dbReference type="FunFam" id="1.10.287.70:FF:000360">
    <property type="entry name" value="Potassium two pore domain channel subfamily K member 6"/>
    <property type="match status" value="1"/>
</dbReference>
<dbReference type="SUPFAM" id="SSF81324">
    <property type="entry name" value="Voltage-gated potassium channels"/>
    <property type="match status" value="2"/>
</dbReference>
<organism evidence="19 20">
    <name type="scientific">Clupea harengus</name>
    <name type="common">Atlantic herring</name>
    <dbReference type="NCBI Taxonomy" id="7950"/>
    <lineage>
        <taxon>Eukaryota</taxon>
        <taxon>Metazoa</taxon>
        <taxon>Chordata</taxon>
        <taxon>Craniata</taxon>
        <taxon>Vertebrata</taxon>
        <taxon>Euteleostomi</taxon>
        <taxon>Actinopterygii</taxon>
        <taxon>Neopterygii</taxon>
        <taxon>Teleostei</taxon>
        <taxon>Clupei</taxon>
        <taxon>Clupeiformes</taxon>
        <taxon>Clupeoidei</taxon>
        <taxon>Clupeidae</taxon>
        <taxon>Clupea</taxon>
    </lineage>
</organism>
<dbReference type="GO" id="GO:0030322">
    <property type="term" value="P:stabilization of membrane potential"/>
    <property type="evidence" value="ECO:0007669"/>
    <property type="project" value="TreeGrafter"/>
</dbReference>
<dbReference type="PRINTS" id="PR01333">
    <property type="entry name" value="2POREKCHANEL"/>
</dbReference>
<dbReference type="Pfam" id="PF07885">
    <property type="entry name" value="Ion_trans_2"/>
    <property type="match status" value="2"/>
</dbReference>
<feature type="transmembrane region" description="Helical" evidence="17">
    <location>
        <begin position="165"/>
        <end position="190"/>
    </location>
</feature>
<feature type="compositionally biased region" description="Polar residues" evidence="16">
    <location>
        <begin position="300"/>
        <end position="311"/>
    </location>
</feature>
<dbReference type="PANTHER" id="PTHR11003">
    <property type="entry name" value="POTASSIUM CHANNEL, SUBFAMILY K"/>
    <property type="match status" value="1"/>
</dbReference>
<keyword evidence="11" id="KW-0325">Glycoprotein</keyword>
<proteinExistence type="inferred from homology"/>
<dbReference type="PIRSF" id="PIRSF038061">
    <property type="entry name" value="K_channel_subfamily_K_type"/>
    <property type="match status" value="1"/>
</dbReference>
<protein>
    <recommendedName>
        <fullName evidence="13">Potassium channel subfamily K member</fullName>
    </recommendedName>
</protein>
<keyword evidence="4 13" id="KW-0633">Potassium transport</keyword>
<gene>
    <name evidence="20" type="primary">kcnk6</name>
</gene>
<feature type="compositionally biased region" description="Basic and acidic residues" evidence="16">
    <location>
        <begin position="284"/>
        <end position="296"/>
    </location>
</feature>
<feature type="region of interest" description="Disordered" evidence="16">
    <location>
        <begin position="284"/>
        <end position="311"/>
    </location>
</feature>
<sequence length="311" mass="34656">MSPLIRTCVLVAGIVIFYIAYLLLGALVFSYIEGPVEETLRTDLTSLKQQFLNQSCINASQLDVFLERVLKANKYGVSVLRNGSGHSNWDLASSLFFANTLVTTVGYGHTTPLSDVGKAFSIIYALLGVPFTMMVLAACVHRLMHVLTYGPLKVLQDHAGLQPRLASTVHFGLLLILVVLSFFAVPALVFSTIEGNWSFLDGFYFCFISLCTIGLGDFVPAEQPRQEYRALYKIAVMVYLFVGLMVMFLVLRTFHRLADVHGLTAFFHLPSYDDLAEDREPIVEKAEKEDTRETTKPLDPSSQVSYNSFGR</sequence>
<keyword evidence="5 15" id="KW-0812">Transmembrane</keyword>
<evidence type="ECO:0000256" key="9">
    <source>
        <dbReference type="ARBA" id="ARBA00023065"/>
    </source>
</evidence>
<evidence type="ECO:0000313" key="20">
    <source>
        <dbReference type="RefSeq" id="XP_012693754.2"/>
    </source>
</evidence>
<evidence type="ECO:0000256" key="6">
    <source>
        <dbReference type="ARBA" id="ARBA00022826"/>
    </source>
</evidence>
<dbReference type="Gene3D" id="1.10.287.70">
    <property type="match status" value="1"/>
</dbReference>
<feature type="transmembrane region" description="Helical" evidence="17">
    <location>
        <begin position="122"/>
        <end position="144"/>
    </location>
</feature>
<dbReference type="InterPro" id="IPR013099">
    <property type="entry name" value="K_chnl_dom"/>
</dbReference>
<dbReference type="InterPro" id="IPR003092">
    <property type="entry name" value="2pore_dom_K_chnl_TASK"/>
</dbReference>
<dbReference type="AlphaFoldDB" id="A0A6P3WBE6"/>
<feature type="glycosylation site" description="N-linked (GlcNAc...) asparagine" evidence="14">
    <location>
        <position position="82"/>
    </location>
</feature>
<evidence type="ECO:0000256" key="14">
    <source>
        <dbReference type="PIRSR" id="PIRSR038061-1"/>
    </source>
</evidence>
<dbReference type="InterPro" id="IPR005409">
    <property type="entry name" value="2pore_dom_K_chnl_TWIK2"/>
</dbReference>
<dbReference type="Proteomes" id="UP000515152">
    <property type="component" value="Chromosome 9"/>
</dbReference>
<evidence type="ECO:0000256" key="13">
    <source>
        <dbReference type="PIRNR" id="PIRNR038061"/>
    </source>
</evidence>
<evidence type="ECO:0000256" key="10">
    <source>
        <dbReference type="ARBA" id="ARBA00023136"/>
    </source>
</evidence>
<feature type="domain" description="Potassium channel" evidence="18">
    <location>
        <begin position="83"/>
        <end position="143"/>
    </location>
</feature>
<accession>A0A6P3WBE6</accession>
<reference evidence="20" key="1">
    <citation type="submission" date="2025-08" db="UniProtKB">
        <authorList>
            <consortium name="RefSeq"/>
        </authorList>
    </citation>
    <scope>IDENTIFICATION</scope>
</reference>
<evidence type="ECO:0000259" key="18">
    <source>
        <dbReference type="Pfam" id="PF07885"/>
    </source>
</evidence>
<name>A0A6P3WBE6_CLUHA</name>
<dbReference type="GO" id="GO:0022841">
    <property type="term" value="F:potassium ion leak channel activity"/>
    <property type="evidence" value="ECO:0007669"/>
    <property type="project" value="TreeGrafter"/>
</dbReference>
<keyword evidence="7 13" id="KW-0630">Potassium</keyword>
<evidence type="ECO:0000256" key="17">
    <source>
        <dbReference type="SAM" id="Phobius"/>
    </source>
</evidence>
<feature type="transmembrane region" description="Helical" evidence="17">
    <location>
        <begin position="231"/>
        <end position="251"/>
    </location>
</feature>
<dbReference type="CTD" id="9424"/>
<keyword evidence="3 13" id="KW-0813">Transport</keyword>
<feature type="domain" description="Potassium channel" evidence="18">
    <location>
        <begin position="179"/>
        <end position="256"/>
    </location>
</feature>
<evidence type="ECO:0000256" key="4">
    <source>
        <dbReference type="ARBA" id="ARBA00022538"/>
    </source>
</evidence>
<evidence type="ECO:0000256" key="15">
    <source>
        <dbReference type="RuleBase" id="RU003857"/>
    </source>
</evidence>
<dbReference type="GlyCosmos" id="A0A6P3WBE6">
    <property type="glycosylation" value="1 site, No reported glycans"/>
</dbReference>
<keyword evidence="6 13" id="KW-0631">Potassium channel</keyword>
<evidence type="ECO:0000256" key="11">
    <source>
        <dbReference type="ARBA" id="ARBA00023180"/>
    </source>
</evidence>
<comment type="similarity">
    <text evidence="2 15">Belongs to the two pore domain potassium channel (TC 1.A.1.8) family.</text>
</comment>
<dbReference type="PRINTS" id="PR01586">
    <property type="entry name" value="TWIKCHANNEL"/>
</dbReference>
<dbReference type="GO" id="GO:0005886">
    <property type="term" value="C:plasma membrane"/>
    <property type="evidence" value="ECO:0007669"/>
    <property type="project" value="TreeGrafter"/>
</dbReference>
<evidence type="ECO:0000313" key="19">
    <source>
        <dbReference type="Proteomes" id="UP000515152"/>
    </source>
</evidence>
<dbReference type="RefSeq" id="XP_012693754.2">
    <property type="nucleotide sequence ID" value="XM_012838300.3"/>
</dbReference>
<keyword evidence="12 15" id="KW-0407">Ion channel</keyword>
<evidence type="ECO:0000256" key="5">
    <source>
        <dbReference type="ARBA" id="ARBA00022692"/>
    </source>
</evidence>
<dbReference type="InterPro" id="IPR003280">
    <property type="entry name" value="2pore_dom_K_chnl"/>
</dbReference>
<dbReference type="GO" id="GO:0015271">
    <property type="term" value="F:outward rectifier potassium channel activity"/>
    <property type="evidence" value="ECO:0007669"/>
    <property type="project" value="TreeGrafter"/>
</dbReference>
<evidence type="ECO:0000256" key="16">
    <source>
        <dbReference type="SAM" id="MobiDB-lite"/>
    </source>
</evidence>
<dbReference type="GeneID" id="105909658"/>
<dbReference type="KEGG" id="char:105909658"/>
<dbReference type="PANTHER" id="PTHR11003:SF28">
    <property type="entry name" value="POTASSIUM CHANNEL SUBFAMILY K MEMBER 6"/>
    <property type="match status" value="1"/>
</dbReference>
<keyword evidence="8 17" id="KW-1133">Transmembrane helix</keyword>
<comment type="subcellular location">
    <subcellularLocation>
        <location evidence="1">Membrane</location>
        <topology evidence="1">Multi-pass membrane protein</topology>
    </subcellularLocation>
</comment>
<evidence type="ECO:0000256" key="3">
    <source>
        <dbReference type="ARBA" id="ARBA00022448"/>
    </source>
</evidence>
<keyword evidence="10 13" id="KW-0472">Membrane</keyword>
<keyword evidence="19" id="KW-1185">Reference proteome</keyword>
<keyword evidence="9 13" id="KW-0406">Ion transport</keyword>
<dbReference type="PRINTS" id="PR01587">
    <property type="entry name" value="TWIK2CHANNEL"/>
</dbReference>
<feature type="transmembrane region" description="Helical" evidence="17">
    <location>
        <begin position="7"/>
        <end position="32"/>
    </location>
</feature>
<evidence type="ECO:0000256" key="7">
    <source>
        <dbReference type="ARBA" id="ARBA00022958"/>
    </source>
</evidence>
<evidence type="ECO:0000256" key="8">
    <source>
        <dbReference type="ARBA" id="ARBA00022989"/>
    </source>
</evidence>
<dbReference type="OrthoDB" id="297496at2759"/>